<dbReference type="RefSeq" id="WP_092080484.1">
    <property type="nucleotide sequence ID" value="NZ_CALFZY010000038.1"/>
</dbReference>
<evidence type="ECO:0000313" key="8">
    <source>
        <dbReference type="Proteomes" id="UP000243205"/>
    </source>
</evidence>
<evidence type="ECO:0000256" key="2">
    <source>
        <dbReference type="ARBA" id="ARBA00009694"/>
    </source>
</evidence>
<dbReference type="PANTHER" id="PTHR43461">
    <property type="entry name" value="TRANSMEMBRANE PROTEIN 256"/>
    <property type="match status" value="1"/>
</dbReference>
<evidence type="ECO:0000256" key="1">
    <source>
        <dbReference type="ARBA" id="ARBA00004141"/>
    </source>
</evidence>
<comment type="subcellular location">
    <subcellularLocation>
        <location evidence="1">Membrane</location>
        <topology evidence="1">Multi-pass membrane protein</topology>
    </subcellularLocation>
</comment>
<dbReference type="STRING" id="57664.SAMN05661003_12221"/>
<sequence length="123" mass="13283">MRFFLVLGSGNALLAILLAALAAHRLEASFSALQLRLWDKAVSYQLTHALALLAVALLVQQLPRQRRFRTAGLFFVLGILLFCGSLYLLAATGLEPLRYLTPLGGLCLVAGWTVLCQAALSGE</sequence>
<reference evidence="8" key="1">
    <citation type="submission" date="2016-10" db="EMBL/GenBank/DDBJ databases">
        <authorList>
            <person name="Varghese N."/>
            <person name="Submissions S."/>
        </authorList>
    </citation>
    <scope>NUCLEOTIDE SEQUENCE [LARGE SCALE GENOMIC DNA]</scope>
    <source>
        <strain evidence="8">DSM 8987</strain>
    </source>
</reference>
<feature type="transmembrane region" description="Helical" evidence="6">
    <location>
        <begin position="99"/>
        <end position="120"/>
    </location>
</feature>
<keyword evidence="4 6" id="KW-1133">Transmembrane helix</keyword>
<evidence type="ECO:0000256" key="5">
    <source>
        <dbReference type="ARBA" id="ARBA00023136"/>
    </source>
</evidence>
<dbReference type="AlphaFoldDB" id="A0A1G7EP46"/>
<feature type="transmembrane region" description="Helical" evidence="6">
    <location>
        <begin position="71"/>
        <end position="93"/>
    </location>
</feature>
<keyword evidence="5 6" id="KW-0472">Membrane</keyword>
<dbReference type="EMBL" id="FNAQ01000022">
    <property type="protein sequence ID" value="SDE65490.1"/>
    <property type="molecule type" value="Genomic_DNA"/>
</dbReference>
<feature type="transmembrane region" description="Helical" evidence="6">
    <location>
        <begin position="41"/>
        <end position="59"/>
    </location>
</feature>
<dbReference type="GO" id="GO:0005886">
    <property type="term" value="C:plasma membrane"/>
    <property type="evidence" value="ECO:0007669"/>
    <property type="project" value="TreeGrafter"/>
</dbReference>
<protein>
    <submittedName>
        <fullName evidence="7">Uncharacterized membrane protein YgdD, TMEM256/DUF423 family</fullName>
    </submittedName>
</protein>
<dbReference type="InterPro" id="IPR006696">
    <property type="entry name" value="DUF423"/>
</dbReference>
<organism evidence="7 8">
    <name type="scientific">Desulfuromonas thiophila</name>
    <dbReference type="NCBI Taxonomy" id="57664"/>
    <lineage>
        <taxon>Bacteria</taxon>
        <taxon>Pseudomonadati</taxon>
        <taxon>Thermodesulfobacteriota</taxon>
        <taxon>Desulfuromonadia</taxon>
        <taxon>Desulfuromonadales</taxon>
        <taxon>Desulfuromonadaceae</taxon>
        <taxon>Desulfuromonas</taxon>
    </lineage>
</organism>
<evidence type="ECO:0000256" key="6">
    <source>
        <dbReference type="SAM" id="Phobius"/>
    </source>
</evidence>
<dbReference type="OrthoDB" id="9802121at2"/>
<dbReference type="Pfam" id="PF04241">
    <property type="entry name" value="DUF423"/>
    <property type="match status" value="1"/>
</dbReference>
<proteinExistence type="inferred from homology"/>
<keyword evidence="8" id="KW-1185">Reference proteome</keyword>
<comment type="similarity">
    <text evidence="2">Belongs to the UPF0382 family.</text>
</comment>
<dbReference type="PANTHER" id="PTHR43461:SF1">
    <property type="entry name" value="TRANSMEMBRANE PROTEIN 256"/>
    <property type="match status" value="1"/>
</dbReference>
<evidence type="ECO:0000313" key="7">
    <source>
        <dbReference type="EMBL" id="SDE65490.1"/>
    </source>
</evidence>
<accession>A0A1G7EP46</accession>
<dbReference type="Proteomes" id="UP000243205">
    <property type="component" value="Unassembled WGS sequence"/>
</dbReference>
<keyword evidence="3 6" id="KW-0812">Transmembrane</keyword>
<evidence type="ECO:0000256" key="3">
    <source>
        <dbReference type="ARBA" id="ARBA00022692"/>
    </source>
</evidence>
<gene>
    <name evidence="7" type="ORF">SAMN05661003_12221</name>
</gene>
<evidence type="ECO:0000256" key="4">
    <source>
        <dbReference type="ARBA" id="ARBA00022989"/>
    </source>
</evidence>
<name>A0A1G7EP46_9BACT</name>